<sequence length="278" mass="32301">MEAISSIRQLTKIFKTKEWFSKDSEDIVYDNFCNLLEVLEPSERELLLELTDRYLWISGRDYEENIKEVINQISPSELDGLEKLYLFPIIKPSDEGKAKSGITLVYDVKSMMPKLSKYRHMSPIALDNFESFQQMSKTKGKSILFLIDDFIGSGDTLYQCLEEIEKQIALDNNRLVIATISCQKATYEAIQRKGIKIYSKYLVEKGITDFNDHPFIEEKKALMREIESQIPGARSFSLGWQESEAVITLKRTPDNTFPIFWKKLRKQGKFIGAPFYRE</sequence>
<dbReference type="Proteomes" id="UP000642938">
    <property type="component" value="Unassembled WGS sequence"/>
</dbReference>
<dbReference type="Proteomes" id="UP000532273">
    <property type="component" value="Unassembled WGS sequence"/>
</dbReference>
<evidence type="ECO:0000259" key="1">
    <source>
        <dbReference type="Pfam" id="PF24390"/>
    </source>
</evidence>
<keyword evidence="5" id="KW-1185">Reference proteome</keyword>
<feature type="domain" description="PRTase-CE" evidence="1">
    <location>
        <begin position="43"/>
        <end position="263"/>
    </location>
</feature>
<reference evidence="2" key="4">
    <citation type="submission" date="2024-05" db="EMBL/GenBank/DDBJ databases">
        <authorList>
            <person name="Sun Q."/>
            <person name="Zhou Y."/>
        </authorList>
    </citation>
    <scope>NUCLEOTIDE SEQUENCE</scope>
    <source>
        <strain evidence="2">CGMCC 1.15287</strain>
    </source>
</reference>
<evidence type="ECO:0000313" key="2">
    <source>
        <dbReference type="EMBL" id="GGG99076.1"/>
    </source>
</evidence>
<dbReference type="EMBL" id="JACIEF010000002">
    <property type="protein sequence ID" value="MBB4107479.1"/>
    <property type="molecule type" value="Genomic_DNA"/>
</dbReference>
<organism evidence="3 4">
    <name type="scientific">Pedobacter zeae</name>
    <dbReference type="NCBI Taxonomy" id="1737356"/>
    <lineage>
        <taxon>Bacteria</taxon>
        <taxon>Pseudomonadati</taxon>
        <taxon>Bacteroidota</taxon>
        <taxon>Sphingobacteriia</taxon>
        <taxon>Sphingobacteriales</taxon>
        <taxon>Sphingobacteriaceae</taxon>
        <taxon>Pedobacter</taxon>
    </lineage>
</organism>
<evidence type="ECO:0000313" key="4">
    <source>
        <dbReference type="Proteomes" id="UP000532273"/>
    </source>
</evidence>
<protein>
    <submittedName>
        <fullName evidence="3">Hypoxanthine-guanine phosphoribosyltransferase</fullName>
    </submittedName>
</protein>
<name>A0A7W6P4E8_9SPHI</name>
<dbReference type="GO" id="GO:0016757">
    <property type="term" value="F:glycosyltransferase activity"/>
    <property type="evidence" value="ECO:0007669"/>
    <property type="project" value="UniProtKB-KW"/>
</dbReference>
<evidence type="ECO:0000313" key="3">
    <source>
        <dbReference type="EMBL" id="MBB4107479.1"/>
    </source>
</evidence>
<proteinExistence type="predicted"/>
<reference evidence="5" key="2">
    <citation type="journal article" date="2019" name="Int. J. Syst. Evol. Microbiol.">
        <title>The Global Catalogue of Microorganisms (GCM) 10K type strain sequencing project: providing services to taxonomists for standard genome sequencing and annotation.</title>
        <authorList>
            <consortium name="The Broad Institute Genomics Platform"/>
            <consortium name="The Broad Institute Genome Sequencing Center for Infectious Disease"/>
            <person name="Wu L."/>
            <person name="Ma J."/>
        </authorList>
    </citation>
    <scope>NUCLEOTIDE SEQUENCE [LARGE SCALE GENOMIC DNA]</scope>
    <source>
        <strain evidence="5">CGMCC 1.15287</strain>
    </source>
</reference>
<reference evidence="3 4" key="3">
    <citation type="submission" date="2020-08" db="EMBL/GenBank/DDBJ databases">
        <title>Genomic Encyclopedia of Type Strains, Phase IV (KMG-IV): sequencing the most valuable type-strain genomes for metagenomic binning, comparative biology and taxonomic classification.</title>
        <authorList>
            <person name="Goeker M."/>
        </authorList>
    </citation>
    <scope>NUCLEOTIDE SEQUENCE [LARGE SCALE GENOMIC DNA]</scope>
    <source>
        <strain evidence="3 4">DSM 100774</strain>
    </source>
</reference>
<dbReference type="InterPro" id="IPR056920">
    <property type="entry name" value="PRTase-CE"/>
</dbReference>
<reference evidence="2" key="1">
    <citation type="journal article" date="2014" name="Int. J. Syst. Evol. Microbiol.">
        <title>Complete genome of a new Firmicutes species belonging to the dominant human colonic microbiota ('Ruminococcus bicirculans') reveals two chromosomes and a selective capacity to utilize plant glucans.</title>
        <authorList>
            <consortium name="NISC Comparative Sequencing Program"/>
            <person name="Wegmann U."/>
            <person name="Louis P."/>
            <person name="Goesmann A."/>
            <person name="Henrissat B."/>
            <person name="Duncan S.H."/>
            <person name="Flint H.J."/>
        </authorList>
    </citation>
    <scope>NUCLEOTIDE SEQUENCE</scope>
    <source>
        <strain evidence="2">CGMCC 1.15287</strain>
    </source>
</reference>
<dbReference type="EMBL" id="BMHZ01000001">
    <property type="protein sequence ID" value="GGG99076.1"/>
    <property type="molecule type" value="Genomic_DNA"/>
</dbReference>
<evidence type="ECO:0000313" key="5">
    <source>
        <dbReference type="Proteomes" id="UP000642938"/>
    </source>
</evidence>
<comment type="caution">
    <text evidence="3">The sequence shown here is derived from an EMBL/GenBank/DDBJ whole genome shotgun (WGS) entry which is preliminary data.</text>
</comment>
<dbReference type="Pfam" id="PF24390">
    <property type="entry name" value="PRTase-CE"/>
    <property type="match status" value="1"/>
</dbReference>
<dbReference type="RefSeq" id="WP_183761556.1">
    <property type="nucleotide sequence ID" value="NZ_BMHZ01000001.1"/>
</dbReference>
<accession>A0A7W6P4E8</accession>
<keyword evidence="3" id="KW-0808">Transferase</keyword>
<gene>
    <name evidence="2" type="ORF">GCM10007422_11680</name>
    <name evidence="3" type="ORF">GGQ60_001460</name>
</gene>
<keyword evidence="3" id="KW-0328">Glycosyltransferase</keyword>
<dbReference type="AlphaFoldDB" id="A0A7W6P4E8"/>